<feature type="domain" description="BZIP" evidence="9">
    <location>
        <begin position="127"/>
        <end position="191"/>
    </location>
</feature>
<evidence type="ECO:0000256" key="5">
    <source>
        <dbReference type="ARBA" id="ARBA00023163"/>
    </source>
</evidence>
<keyword evidence="7" id="KW-0539">Nucleus</keyword>
<evidence type="ECO:0000256" key="8">
    <source>
        <dbReference type="SAM" id="MobiDB-lite"/>
    </source>
</evidence>
<dbReference type="SUPFAM" id="SSF57959">
    <property type="entry name" value="Leucine zipper domain"/>
    <property type="match status" value="1"/>
</dbReference>
<sequence length="281" mass="31255">MDSSPDMMVHMGFDSHPYTPLSLRGVSHSVSPEPLLCDMPSTINPAMMMNITPPAQTWEQQVEGLLQSDDFQFQDMLAGTVNSPEEAEQAEQAVAPAPKKQRKSWGQQLPIPTTNLPPRKRAKTAEEKEQRRVERVLRNRQAAQKSREAKKRMCEAVEKERDYYKNKVVQLENALKVAQQEILILRNGALPPSPPMDAQAISEFGSVHLMPRDSSIAPSEFALNSEDMSGAEYDLSEIKMEQDDFSSVAGLHSFGSTFESSQSAFASAYLATHDEALLFAV</sequence>
<dbReference type="GO" id="GO:0045944">
    <property type="term" value="P:positive regulation of transcription by RNA polymerase II"/>
    <property type="evidence" value="ECO:0007669"/>
    <property type="project" value="InterPro"/>
</dbReference>
<keyword evidence="6" id="KW-0834">Unfolded protein response</keyword>
<dbReference type="GO" id="GO:0003677">
    <property type="term" value="F:DNA binding"/>
    <property type="evidence" value="ECO:0007669"/>
    <property type="project" value="UniProtKB-KW"/>
</dbReference>
<protein>
    <recommendedName>
        <fullName evidence="9">BZIP domain-containing protein</fullName>
    </recommendedName>
</protein>
<dbReference type="EMBL" id="ML220114">
    <property type="protein sequence ID" value="TGZ82733.1"/>
    <property type="molecule type" value="Genomic_DNA"/>
</dbReference>
<name>A0A4S2N175_9PEZI</name>
<dbReference type="InterPro" id="IPR044280">
    <property type="entry name" value="Hac1/HY5"/>
</dbReference>
<organism evidence="10 11">
    <name type="scientific">Ascodesmis nigricans</name>
    <dbReference type="NCBI Taxonomy" id="341454"/>
    <lineage>
        <taxon>Eukaryota</taxon>
        <taxon>Fungi</taxon>
        <taxon>Dikarya</taxon>
        <taxon>Ascomycota</taxon>
        <taxon>Pezizomycotina</taxon>
        <taxon>Pezizomycetes</taxon>
        <taxon>Pezizales</taxon>
        <taxon>Ascodesmidaceae</taxon>
        <taxon>Ascodesmis</taxon>
    </lineage>
</organism>
<dbReference type="OrthoDB" id="674948at2759"/>
<keyword evidence="4" id="KW-0238">DNA-binding</keyword>
<evidence type="ECO:0000313" key="10">
    <source>
        <dbReference type="EMBL" id="TGZ82733.1"/>
    </source>
</evidence>
<evidence type="ECO:0000256" key="6">
    <source>
        <dbReference type="ARBA" id="ARBA00023230"/>
    </source>
</evidence>
<dbReference type="GO" id="GO:0000981">
    <property type="term" value="F:DNA-binding transcription factor activity, RNA polymerase II-specific"/>
    <property type="evidence" value="ECO:0007669"/>
    <property type="project" value="InterPro"/>
</dbReference>
<gene>
    <name evidence="10" type="ORF">EX30DRAFT_369794</name>
</gene>
<comment type="subcellular location">
    <subcellularLocation>
        <location evidence="1">Nucleus</location>
    </subcellularLocation>
</comment>
<keyword evidence="3" id="KW-0805">Transcription regulation</keyword>
<evidence type="ECO:0000256" key="3">
    <source>
        <dbReference type="ARBA" id="ARBA00023015"/>
    </source>
</evidence>
<evidence type="ECO:0000259" key="9">
    <source>
        <dbReference type="SMART" id="SM00338"/>
    </source>
</evidence>
<accession>A0A4S2N175</accession>
<feature type="compositionally biased region" description="Basic and acidic residues" evidence="8">
    <location>
        <begin position="123"/>
        <end position="133"/>
    </location>
</feature>
<feature type="compositionally biased region" description="Polar residues" evidence="8">
    <location>
        <begin position="104"/>
        <end position="116"/>
    </location>
</feature>
<dbReference type="InterPro" id="IPR004827">
    <property type="entry name" value="bZIP"/>
</dbReference>
<evidence type="ECO:0000256" key="1">
    <source>
        <dbReference type="ARBA" id="ARBA00004123"/>
    </source>
</evidence>
<evidence type="ECO:0000256" key="7">
    <source>
        <dbReference type="ARBA" id="ARBA00023242"/>
    </source>
</evidence>
<dbReference type="PANTHER" id="PTHR46714">
    <property type="entry name" value="TRANSCRIPTIONAL ACTIVATOR HAC1"/>
    <property type="match status" value="1"/>
</dbReference>
<dbReference type="InterPro" id="IPR046347">
    <property type="entry name" value="bZIP_sf"/>
</dbReference>
<evidence type="ECO:0000256" key="2">
    <source>
        <dbReference type="ARBA" id="ARBA00007163"/>
    </source>
</evidence>
<evidence type="ECO:0000256" key="4">
    <source>
        <dbReference type="ARBA" id="ARBA00023125"/>
    </source>
</evidence>
<dbReference type="InParanoid" id="A0A4S2N175"/>
<dbReference type="Gene3D" id="1.20.5.170">
    <property type="match status" value="1"/>
</dbReference>
<dbReference type="GO" id="GO:0006986">
    <property type="term" value="P:response to unfolded protein"/>
    <property type="evidence" value="ECO:0007669"/>
    <property type="project" value="UniProtKB-KW"/>
</dbReference>
<proteinExistence type="inferred from homology"/>
<dbReference type="GO" id="GO:0005634">
    <property type="term" value="C:nucleus"/>
    <property type="evidence" value="ECO:0007669"/>
    <property type="project" value="UniProtKB-SubCell"/>
</dbReference>
<evidence type="ECO:0000313" key="11">
    <source>
        <dbReference type="Proteomes" id="UP000298138"/>
    </source>
</evidence>
<keyword evidence="5" id="KW-0804">Transcription</keyword>
<keyword evidence="11" id="KW-1185">Reference proteome</keyword>
<dbReference type="AlphaFoldDB" id="A0A4S2N175"/>
<reference evidence="10 11" key="1">
    <citation type="submission" date="2019-04" db="EMBL/GenBank/DDBJ databases">
        <title>Comparative genomics and transcriptomics to analyze fruiting body development in filamentous ascomycetes.</title>
        <authorList>
            <consortium name="DOE Joint Genome Institute"/>
            <person name="Lutkenhaus R."/>
            <person name="Traeger S."/>
            <person name="Breuer J."/>
            <person name="Kuo A."/>
            <person name="Lipzen A."/>
            <person name="Pangilinan J."/>
            <person name="Dilworth D."/>
            <person name="Sandor L."/>
            <person name="Poggeler S."/>
            <person name="Barry K."/>
            <person name="Grigoriev I.V."/>
            <person name="Nowrousian M."/>
        </authorList>
    </citation>
    <scope>NUCLEOTIDE SEQUENCE [LARGE SCALE GENOMIC DNA]</scope>
    <source>
        <strain evidence="10 11">CBS 389.68</strain>
    </source>
</reference>
<dbReference type="PANTHER" id="PTHR46714:SF6">
    <property type="entry name" value="TRANSCRIPTIONAL ACTIVATOR HAC1"/>
    <property type="match status" value="1"/>
</dbReference>
<dbReference type="SMART" id="SM00338">
    <property type="entry name" value="BRLZ"/>
    <property type="match status" value="1"/>
</dbReference>
<feature type="region of interest" description="Disordered" evidence="8">
    <location>
        <begin position="83"/>
        <end position="133"/>
    </location>
</feature>
<dbReference type="Proteomes" id="UP000298138">
    <property type="component" value="Unassembled WGS sequence"/>
</dbReference>
<dbReference type="STRING" id="341454.A0A4S2N175"/>
<comment type="similarity">
    <text evidence="2">Belongs to the bZIP family.</text>
</comment>